<evidence type="ECO:0000256" key="3">
    <source>
        <dbReference type="PROSITE-ProRule" id="PRU00192"/>
    </source>
</evidence>
<keyword evidence="2" id="KW-0727">SH2 domain</keyword>
<protein>
    <submittedName>
        <fullName evidence="7">Src-like-adapter 2 isoform X2</fullName>
    </submittedName>
</protein>
<accession>A0AA35KH21</accession>
<evidence type="ECO:0000256" key="1">
    <source>
        <dbReference type="ARBA" id="ARBA00022443"/>
    </source>
</evidence>
<dbReference type="PROSITE" id="PS50001">
    <property type="entry name" value="SH2"/>
    <property type="match status" value="1"/>
</dbReference>
<dbReference type="PRINTS" id="PR00401">
    <property type="entry name" value="SH2DOMAIN"/>
</dbReference>
<evidence type="ECO:0000313" key="8">
    <source>
        <dbReference type="Proteomes" id="UP001178461"/>
    </source>
</evidence>
<proteinExistence type="predicted"/>
<evidence type="ECO:0000256" key="4">
    <source>
        <dbReference type="SAM" id="MobiDB-lite"/>
    </source>
</evidence>
<organism evidence="7 8">
    <name type="scientific">Podarcis lilfordi</name>
    <name type="common">Lilford's wall lizard</name>
    <dbReference type="NCBI Taxonomy" id="74358"/>
    <lineage>
        <taxon>Eukaryota</taxon>
        <taxon>Metazoa</taxon>
        <taxon>Chordata</taxon>
        <taxon>Craniata</taxon>
        <taxon>Vertebrata</taxon>
        <taxon>Euteleostomi</taxon>
        <taxon>Lepidosauria</taxon>
        <taxon>Squamata</taxon>
        <taxon>Bifurcata</taxon>
        <taxon>Unidentata</taxon>
        <taxon>Episquamata</taxon>
        <taxon>Laterata</taxon>
        <taxon>Lacertibaenia</taxon>
        <taxon>Lacertidae</taxon>
        <taxon>Podarcis</taxon>
    </lineage>
</organism>
<dbReference type="SUPFAM" id="SSF55550">
    <property type="entry name" value="SH2 domain"/>
    <property type="match status" value="1"/>
</dbReference>
<dbReference type="PANTHER" id="PTHR46037">
    <property type="entry name" value="PROTEIN ENHANCER OF SEVENLESS 2B"/>
    <property type="match status" value="1"/>
</dbReference>
<sequence length="322" mass="35723">MQSNNRSSTNSPAVGLSCASGKKGQEDSAAWILLVYLCTEQEDSLLLGRRCSKKSKLLKSTECRESGQVSLNTNSQALGLSRGVRPQVVGESTPIAVAVCNFPSGHAEPILWMGEQLNLLSEDGEWWKVESVTTGKGCYVPSNHVAKISHGWLYEGISRSKAEELLLLPSNSEGYFLIRESQMKKGCYSLSIRHTNRASWDCVKHYRINCMENGWLYISPRLTFSSLQELVEYYSEVGDGLCCCLKEPCFIQGSTLWQKSNLSETMVVKKPALNWEEISSSDLLAENPLAEDSPISLGLREAVTSYLLMTEELPSEDTISEK</sequence>
<dbReference type="InterPro" id="IPR001452">
    <property type="entry name" value="SH3_domain"/>
</dbReference>
<dbReference type="SMART" id="SM00252">
    <property type="entry name" value="SH2"/>
    <property type="match status" value="1"/>
</dbReference>
<feature type="compositionally biased region" description="Polar residues" evidence="4">
    <location>
        <begin position="1"/>
        <end position="12"/>
    </location>
</feature>
<keyword evidence="8" id="KW-1185">Reference proteome</keyword>
<dbReference type="AlphaFoldDB" id="A0AA35KH21"/>
<dbReference type="Gene3D" id="3.30.505.10">
    <property type="entry name" value="SH2 domain"/>
    <property type="match status" value="1"/>
</dbReference>
<dbReference type="Gene3D" id="2.30.30.40">
    <property type="entry name" value="SH3 Domains"/>
    <property type="match status" value="1"/>
</dbReference>
<feature type="domain" description="SH3" evidence="6">
    <location>
        <begin position="91"/>
        <end position="150"/>
    </location>
</feature>
<dbReference type="PROSITE" id="PS51257">
    <property type="entry name" value="PROKAR_LIPOPROTEIN"/>
    <property type="match status" value="1"/>
</dbReference>
<dbReference type="Proteomes" id="UP001178461">
    <property type="component" value="Chromosome 6"/>
</dbReference>
<evidence type="ECO:0000259" key="6">
    <source>
        <dbReference type="PROSITE" id="PS50002"/>
    </source>
</evidence>
<feature type="region of interest" description="Disordered" evidence="4">
    <location>
        <begin position="1"/>
        <end position="21"/>
    </location>
</feature>
<name>A0AA35KH21_9SAUR</name>
<dbReference type="InterPro" id="IPR036860">
    <property type="entry name" value="SH2_dom_sf"/>
</dbReference>
<dbReference type="InterPro" id="IPR000980">
    <property type="entry name" value="SH2"/>
</dbReference>
<gene>
    <name evidence="7" type="ORF">PODLI_1B007448</name>
</gene>
<dbReference type="PROSITE" id="PS50002">
    <property type="entry name" value="SH3"/>
    <property type="match status" value="1"/>
</dbReference>
<evidence type="ECO:0000259" key="5">
    <source>
        <dbReference type="PROSITE" id="PS50001"/>
    </source>
</evidence>
<dbReference type="EMBL" id="OX395131">
    <property type="protein sequence ID" value="CAI5778005.1"/>
    <property type="molecule type" value="Genomic_DNA"/>
</dbReference>
<dbReference type="Pfam" id="PF00017">
    <property type="entry name" value="SH2"/>
    <property type="match status" value="1"/>
</dbReference>
<reference evidence="7" key="1">
    <citation type="submission" date="2022-12" db="EMBL/GenBank/DDBJ databases">
        <authorList>
            <person name="Alioto T."/>
            <person name="Alioto T."/>
            <person name="Gomez Garrido J."/>
        </authorList>
    </citation>
    <scope>NUCLEOTIDE SEQUENCE</scope>
</reference>
<evidence type="ECO:0000256" key="2">
    <source>
        <dbReference type="PROSITE-ProRule" id="PRU00191"/>
    </source>
</evidence>
<dbReference type="InterPro" id="IPR043539">
    <property type="entry name" value="Grb2-like"/>
</dbReference>
<feature type="domain" description="SH2" evidence="5">
    <location>
        <begin position="152"/>
        <end position="249"/>
    </location>
</feature>
<evidence type="ECO:0000313" key="7">
    <source>
        <dbReference type="EMBL" id="CAI5778005.1"/>
    </source>
</evidence>
<keyword evidence="1 3" id="KW-0728">SH3 domain</keyword>